<dbReference type="STRING" id="47855.GA0070606_6278"/>
<gene>
    <name evidence="1" type="ORF">GA0070606_6278</name>
</gene>
<organism evidence="1 2">
    <name type="scientific">Micromonospora citrea</name>
    <dbReference type="NCBI Taxonomy" id="47855"/>
    <lineage>
        <taxon>Bacteria</taxon>
        <taxon>Bacillati</taxon>
        <taxon>Actinomycetota</taxon>
        <taxon>Actinomycetes</taxon>
        <taxon>Micromonosporales</taxon>
        <taxon>Micromonosporaceae</taxon>
        <taxon>Micromonospora</taxon>
    </lineage>
</organism>
<dbReference type="EMBL" id="FMHZ01000002">
    <property type="protein sequence ID" value="SCL72764.1"/>
    <property type="molecule type" value="Genomic_DNA"/>
</dbReference>
<protein>
    <recommendedName>
        <fullName evidence="3">HEAT repeat-containing protein</fullName>
    </recommendedName>
</protein>
<dbReference type="RefSeq" id="WP_091106819.1">
    <property type="nucleotide sequence ID" value="NZ_FMHZ01000002.1"/>
</dbReference>
<keyword evidence="2" id="KW-1185">Reference proteome</keyword>
<dbReference type="AlphaFoldDB" id="A0A1C6W2Y1"/>
<sequence>MKQKTDAVHRSRRFVLRQNGSESTVSRLAAERAWQKIGETVDKGFRKKALHVASEMSPGVRLSYLSDSRAKTAYVVITSESVSDLDPHVAQLMSAGLDFHTSDELLHEVTSAGTAKSKGLALVRSGIGAPKSPTTPYVRAFFAAMRSSSPQVRMSGITAIGYAEWPMFVELLDAVAAEDDDKEVRTHAQSMASAFRRA</sequence>
<dbReference type="OrthoDB" id="5194273at2"/>
<name>A0A1C6W2Y1_9ACTN</name>
<accession>A0A1C6W2Y1</accession>
<proteinExistence type="predicted"/>
<dbReference type="Proteomes" id="UP000199001">
    <property type="component" value="Unassembled WGS sequence"/>
</dbReference>
<reference evidence="2" key="1">
    <citation type="submission" date="2016-06" db="EMBL/GenBank/DDBJ databases">
        <authorList>
            <person name="Varghese N."/>
            <person name="Submissions Spin"/>
        </authorList>
    </citation>
    <scope>NUCLEOTIDE SEQUENCE [LARGE SCALE GENOMIC DNA]</scope>
    <source>
        <strain evidence="2">DSM 43903</strain>
    </source>
</reference>
<evidence type="ECO:0000313" key="2">
    <source>
        <dbReference type="Proteomes" id="UP000199001"/>
    </source>
</evidence>
<evidence type="ECO:0008006" key="3">
    <source>
        <dbReference type="Google" id="ProtNLM"/>
    </source>
</evidence>
<evidence type="ECO:0000313" key="1">
    <source>
        <dbReference type="EMBL" id="SCL72764.1"/>
    </source>
</evidence>